<accession>A0A1X0DJ95</accession>
<name>A0A1X0DJ95_9MYCO</name>
<evidence type="ECO:0000313" key="1">
    <source>
        <dbReference type="EMBL" id="ORA72229.1"/>
    </source>
</evidence>
<organism evidence="1 2">
    <name type="scientific">Mycolicibacterium insubricum</name>
    <dbReference type="NCBI Taxonomy" id="444597"/>
    <lineage>
        <taxon>Bacteria</taxon>
        <taxon>Bacillati</taxon>
        <taxon>Actinomycetota</taxon>
        <taxon>Actinomycetes</taxon>
        <taxon>Mycobacteriales</taxon>
        <taxon>Mycobacteriaceae</taxon>
        <taxon>Mycolicibacterium</taxon>
    </lineage>
</organism>
<protein>
    <submittedName>
        <fullName evidence="1">Uncharacterized protein</fullName>
    </submittedName>
</protein>
<dbReference type="OrthoDB" id="4732585at2"/>
<reference evidence="1 2" key="1">
    <citation type="submission" date="2016-12" db="EMBL/GenBank/DDBJ databases">
        <title>The new phylogeny of genus Mycobacterium.</title>
        <authorList>
            <person name="Tortoli E."/>
            <person name="Trovato A."/>
            <person name="Cirillo D.M."/>
        </authorList>
    </citation>
    <scope>NUCLEOTIDE SEQUENCE [LARGE SCALE GENOMIC DNA]</scope>
    <source>
        <strain evidence="1 2">DSM 45130</strain>
    </source>
</reference>
<sequence>MATADLESCLSSLEFDPEIPCVCKGACSHQEHAAAYWVTLSCGCHYSFCRRALSRATARMKVRSVDCRRCGTEGITVRRVTRI</sequence>
<evidence type="ECO:0000313" key="2">
    <source>
        <dbReference type="Proteomes" id="UP000192801"/>
    </source>
</evidence>
<dbReference type="EMBL" id="MVHS01000009">
    <property type="protein sequence ID" value="ORA72229.1"/>
    <property type="molecule type" value="Genomic_DNA"/>
</dbReference>
<dbReference type="AlphaFoldDB" id="A0A1X0DJ95"/>
<keyword evidence="2" id="KW-1185">Reference proteome</keyword>
<comment type="caution">
    <text evidence="1">The sequence shown here is derived from an EMBL/GenBank/DDBJ whole genome shotgun (WGS) entry which is preliminary data.</text>
</comment>
<proteinExistence type="predicted"/>
<gene>
    <name evidence="1" type="ORF">BST26_05880</name>
</gene>
<dbReference type="Proteomes" id="UP000192801">
    <property type="component" value="Unassembled WGS sequence"/>
</dbReference>